<dbReference type="EMBL" id="JADCTT010000019">
    <property type="protein sequence ID" value="KAF9742956.1"/>
    <property type="molecule type" value="Genomic_DNA"/>
</dbReference>
<evidence type="ECO:0000313" key="2">
    <source>
        <dbReference type="Proteomes" id="UP000616885"/>
    </source>
</evidence>
<dbReference type="AlphaFoldDB" id="A0A8H7K1S7"/>
<dbReference type="Proteomes" id="UP000616885">
    <property type="component" value="Unassembled WGS sequence"/>
</dbReference>
<protein>
    <recommendedName>
        <fullName evidence="3">F-box domain-containing protein</fullName>
    </recommendedName>
</protein>
<organism evidence="1 2">
    <name type="scientific">Bionectria ochroleuca</name>
    <name type="common">Gliocladium roseum</name>
    <dbReference type="NCBI Taxonomy" id="29856"/>
    <lineage>
        <taxon>Eukaryota</taxon>
        <taxon>Fungi</taxon>
        <taxon>Dikarya</taxon>
        <taxon>Ascomycota</taxon>
        <taxon>Pezizomycotina</taxon>
        <taxon>Sordariomycetes</taxon>
        <taxon>Hypocreomycetidae</taxon>
        <taxon>Hypocreales</taxon>
        <taxon>Bionectriaceae</taxon>
        <taxon>Clonostachys</taxon>
    </lineage>
</organism>
<gene>
    <name evidence="1" type="ORF">IM811_007138</name>
</gene>
<evidence type="ECO:0008006" key="3">
    <source>
        <dbReference type="Google" id="ProtNLM"/>
    </source>
</evidence>
<accession>A0A8H7K1S7</accession>
<name>A0A8H7K1S7_BIOOC</name>
<proteinExistence type="predicted"/>
<sequence>MGLYIPDEILQHIMRYFLSKEPRRLSSLKYPYDDGGFDPSSRPTDLHSLCLVSRRFCDIAQPLLYHTINITDETIDTDGPGQQLEWPGRLLKTMAENPHLAKHIRVLAIQSTHPEQYGRPTSLGTFHNLCDAFWKMRSNALAPMKYPLRFYFTQL</sequence>
<comment type="caution">
    <text evidence="1">The sequence shown here is derived from an EMBL/GenBank/DDBJ whole genome shotgun (WGS) entry which is preliminary data.</text>
</comment>
<reference evidence="1" key="1">
    <citation type="submission" date="2020-10" db="EMBL/GenBank/DDBJ databases">
        <title>High-Quality Genome Resource of Clonostachys rosea strain S41 by Oxford Nanopore Long-Read Sequencing.</title>
        <authorList>
            <person name="Wang H."/>
        </authorList>
    </citation>
    <scope>NUCLEOTIDE SEQUENCE</scope>
    <source>
        <strain evidence="1">S41</strain>
    </source>
</reference>
<evidence type="ECO:0000313" key="1">
    <source>
        <dbReference type="EMBL" id="KAF9742956.1"/>
    </source>
</evidence>